<accession>A0A516KHZ9</accession>
<dbReference type="InterPro" id="IPR043128">
    <property type="entry name" value="Rev_trsase/Diguanyl_cyclase"/>
</dbReference>
<dbReference type="SMART" id="SM00267">
    <property type="entry name" value="GGDEF"/>
    <property type="match status" value="1"/>
</dbReference>
<dbReference type="InterPro" id="IPR000644">
    <property type="entry name" value="CBS_dom"/>
</dbReference>
<sequence>MPTWIGEIVETVPVLDKTKSNQYADTLFRDVKTCEGIVVLENQHPIGLITRTNFYQKLGTLYGYNLFMGKPVEVLMIQDILVVDVTTSIVEVSRLAMNRKDEALYDYVIVTENDLYKGVVSIRNLLMKFAEVQAKIATYMNPLTGLPGNHVIEERLEHLDLVHPFSVLYIDLDHFKSYNDVYGFSNGDKVLELTARILKEALHEYDYFLGHIGGDDYIALLYNHDYKSVSQRITSRFDEEIKQYYNQDDLENNFVYTENRFGIRDKIPLVSISIAIVTNIKESFTSVEEIVDQATLLKKQCKMMNGSSYLANDENQLTKGSAT</sequence>
<gene>
    <name evidence="2" type="ORF">FN924_12995</name>
</gene>
<dbReference type="GO" id="GO:0043709">
    <property type="term" value="P:cell adhesion involved in single-species biofilm formation"/>
    <property type="evidence" value="ECO:0007669"/>
    <property type="project" value="TreeGrafter"/>
</dbReference>
<dbReference type="RefSeq" id="WP_143895160.1">
    <property type="nucleotide sequence ID" value="NZ_CP041666.1"/>
</dbReference>
<dbReference type="InterPro" id="IPR046342">
    <property type="entry name" value="CBS_dom_sf"/>
</dbReference>
<keyword evidence="3" id="KW-1185">Reference proteome</keyword>
<evidence type="ECO:0000313" key="2">
    <source>
        <dbReference type="EMBL" id="QDP41028.1"/>
    </source>
</evidence>
<reference evidence="2 3" key="1">
    <citation type="submission" date="2019-07" db="EMBL/GenBank/DDBJ databases">
        <authorList>
            <person name="Li J."/>
        </authorList>
    </citation>
    <scope>NUCLEOTIDE SEQUENCE [LARGE SCALE GENOMIC DNA]</scope>
    <source>
        <strain evidence="2 3">TKL69</strain>
    </source>
</reference>
<dbReference type="InterPro" id="IPR000160">
    <property type="entry name" value="GGDEF_dom"/>
</dbReference>
<feature type="domain" description="GGDEF" evidence="1">
    <location>
        <begin position="163"/>
        <end position="314"/>
    </location>
</feature>
<dbReference type="SUPFAM" id="SSF55073">
    <property type="entry name" value="Nucleotide cyclase"/>
    <property type="match status" value="1"/>
</dbReference>
<dbReference type="AlphaFoldDB" id="A0A516KHZ9"/>
<protein>
    <submittedName>
        <fullName evidence="2">GGDEF domain-containing protein</fullName>
    </submittedName>
</protein>
<dbReference type="Proteomes" id="UP000315215">
    <property type="component" value="Chromosome"/>
</dbReference>
<dbReference type="EMBL" id="CP041666">
    <property type="protein sequence ID" value="QDP41028.1"/>
    <property type="molecule type" value="Genomic_DNA"/>
</dbReference>
<dbReference type="GO" id="GO:0052621">
    <property type="term" value="F:diguanylate cyclase activity"/>
    <property type="evidence" value="ECO:0007669"/>
    <property type="project" value="TreeGrafter"/>
</dbReference>
<evidence type="ECO:0000259" key="1">
    <source>
        <dbReference type="PROSITE" id="PS50887"/>
    </source>
</evidence>
<dbReference type="Gene3D" id="3.30.70.270">
    <property type="match status" value="1"/>
</dbReference>
<evidence type="ECO:0000313" key="3">
    <source>
        <dbReference type="Proteomes" id="UP000315215"/>
    </source>
</evidence>
<dbReference type="OrthoDB" id="9813903at2"/>
<dbReference type="PANTHER" id="PTHR45138:SF25">
    <property type="entry name" value="GGDEF DOMAIN PROTEIN"/>
    <property type="match status" value="1"/>
</dbReference>
<dbReference type="InterPro" id="IPR029787">
    <property type="entry name" value="Nucleotide_cyclase"/>
</dbReference>
<dbReference type="Pfam" id="PF00990">
    <property type="entry name" value="GGDEF"/>
    <property type="match status" value="1"/>
</dbReference>
<proteinExistence type="predicted"/>
<dbReference type="GO" id="GO:1902201">
    <property type="term" value="P:negative regulation of bacterial-type flagellum-dependent cell motility"/>
    <property type="evidence" value="ECO:0007669"/>
    <property type="project" value="TreeGrafter"/>
</dbReference>
<dbReference type="Gene3D" id="3.10.580.10">
    <property type="entry name" value="CBS-domain"/>
    <property type="match status" value="1"/>
</dbReference>
<organism evidence="2 3">
    <name type="scientific">Radiobacillus deserti</name>
    <dbReference type="NCBI Taxonomy" id="2594883"/>
    <lineage>
        <taxon>Bacteria</taxon>
        <taxon>Bacillati</taxon>
        <taxon>Bacillota</taxon>
        <taxon>Bacilli</taxon>
        <taxon>Bacillales</taxon>
        <taxon>Bacillaceae</taxon>
        <taxon>Radiobacillus</taxon>
    </lineage>
</organism>
<dbReference type="Pfam" id="PF00571">
    <property type="entry name" value="CBS"/>
    <property type="match status" value="1"/>
</dbReference>
<dbReference type="PANTHER" id="PTHR45138">
    <property type="entry name" value="REGULATORY COMPONENTS OF SENSORY TRANSDUCTION SYSTEM"/>
    <property type="match status" value="1"/>
</dbReference>
<name>A0A516KHZ9_9BACI</name>
<dbReference type="SUPFAM" id="SSF54631">
    <property type="entry name" value="CBS-domain pair"/>
    <property type="match status" value="1"/>
</dbReference>
<dbReference type="NCBIfam" id="TIGR00254">
    <property type="entry name" value="GGDEF"/>
    <property type="match status" value="1"/>
</dbReference>
<dbReference type="GO" id="GO:0005886">
    <property type="term" value="C:plasma membrane"/>
    <property type="evidence" value="ECO:0007669"/>
    <property type="project" value="TreeGrafter"/>
</dbReference>
<dbReference type="InterPro" id="IPR050469">
    <property type="entry name" value="Diguanylate_Cyclase"/>
</dbReference>
<dbReference type="PROSITE" id="PS50887">
    <property type="entry name" value="GGDEF"/>
    <property type="match status" value="1"/>
</dbReference>
<dbReference type="KEGG" id="aqt:FN924_12995"/>
<dbReference type="CDD" id="cd01949">
    <property type="entry name" value="GGDEF"/>
    <property type="match status" value="1"/>
</dbReference>